<dbReference type="Proteomes" id="UP001500729">
    <property type="component" value="Unassembled WGS sequence"/>
</dbReference>
<gene>
    <name evidence="2" type="ORF">GCM10009533_25040</name>
</gene>
<sequence length="122" mass="13173">MVYSIGKAATTAAVAMVLATTAPALTAAAESGADAKPSAKACTNLYMGSGHVHLCKTWSWDGNDYDGRWWNEGPSDLPGGSYLQRREDGGRPIDSPWRGSYQDRDEVVFRVCNDLLGCGGWW</sequence>
<proteinExistence type="predicted"/>
<dbReference type="RefSeq" id="WP_011874403.1">
    <property type="nucleotide sequence ID" value="NZ_BAAAGS010000013.1"/>
</dbReference>
<name>A0ABN1CSA5_SACER</name>
<comment type="caution">
    <text evidence="2">The sequence shown here is derived from an EMBL/GenBank/DDBJ whole genome shotgun (WGS) entry which is preliminary data.</text>
</comment>
<evidence type="ECO:0000313" key="2">
    <source>
        <dbReference type="EMBL" id="GAA0524629.1"/>
    </source>
</evidence>
<organism evidence="2 3">
    <name type="scientific">Saccharopolyspora erythraea</name>
    <name type="common">Streptomyces erythraeus</name>
    <dbReference type="NCBI Taxonomy" id="1836"/>
    <lineage>
        <taxon>Bacteria</taxon>
        <taxon>Bacillati</taxon>
        <taxon>Actinomycetota</taxon>
        <taxon>Actinomycetes</taxon>
        <taxon>Pseudonocardiales</taxon>
        <taxon>Pseudonocardiaceae</taxon>
        <taxon>Saccharopolyspora</taxon>
    </lineage>
</organism>
<dbReference type="EMBL" id="BAAAGS010000013">
    <property type="protein sequence ID" value="GAA0524629.1"/>
    <property type="molecule type" value="Genomic_DNA"/>
</dbReference>
<accession>A0ABN1CSA5</accession>
<evidence type="ECO:0000313" key="3">
    <source>
        <dbReference type="Proteomes" id="UP001500729"/>
    </source>
</evidence>
<evidence type="ECO:0008006" key="4">
    <source>
        <dbReference type="Google" id="ProtNLM"/>
    </source>
</evidence>
<keyword evidence="1" id="KW-0732">Signal</keyword>
<reference evidence="2 3" key="1">
    <citation type="journal article" date="2019" name="Int. J. Syst. Evol. Microbiol.">
        <title>The Global Catalogue of Microorganisms (GCM) 10K type strain sequencing project: providing services to taxonomists for standard genome sequencing and annotation.</title>
        <authorList>
            <consortium name="The Broad Institute Genomics Platform"/>
            <consortium name="The Broad Institute Genome Sequencing Center for Infectious Disease"/>
            <person name="Wu L."/>
            <person name="Ma J."/>
        </authorList>
    </citation>
    <scope>NUCLEOTIDE SEQUENCE [LARGE SCALE GENOMIC DNA]</scope>
    <source>
        <strain evidence="2 3">JCM 10303</strain>
    </source>
</reference>
<protein>
    <recommendedName>
        <fullName evidence="4">Secreted protein</fullName>
    </recommendedName>
</protein>
<feature type="chain" id="PRO_5045156362" description="Secreted protein" evidence="1">
    <location>
        <begin position="28"/>
        <end position="122"/>
    </location>
</feature>
<keyword evidence="3" id="KW-1185">Reference proteome</keyword>
<evidence type="ECO:0000256" key="1">
    <source>
        <dbReference type="SAM" id="SignalP"/>
    </source>
</evidence>
<feature type="signal peptide" evidence="1">
    <location>
        <begin position="1"/>
        <end position="27"/>
    </location>
</feature>